<reference evidence="6" key="1">
    <citation type="submission" date="2025-08" db="UniProtKB">
        <authorList>
            <consortium name="RefSeq"/>
        </authorList>
    </citation>
    <scope>IDENTIFICATION</scope>
    <source>
        <tissue evidence="6">Whole larval tissue</tissue>
    </source>
</reference>
<evidence type="ECO:0000256" key="3">
    <source>
        <dbReference type="SAM" id="MobiDB-lite"/>
    </source>
</evidence>
<dbReference type="InterPro" id="IPR004875">
    <property type="entry name" value="DDE_SF_endonuclease_dom"/>
</dbReference>
<keyword evidence="2" id="KW-0539">Nucleus</keyword>
<dbReference type="PANTHER" id="PTHR19303">
    <property type="entry name" value="TRANSPOSON"/>
    <property type="match status" value="1"/>
</dbReference>
<sequence length="615" mass="69169">MPRKRERTTTKAAWTEDDLQTAKTAIEGGMSKRQAAKQCNIPFTTLRDRLKNENMSNPRLGRKPVFTKQQENEIAEQVKLLGSLYYGLNVADLRKLVYKYAELNNIKNNFDHNSKTAGLDWVHAFMRRNPSVSIRKAEATSLNRILAFNKEEIKHFYDKLSDLMEKHKFIPSNIYNADETGVTTVTDPGKVLAEKGQRRVGFVASGERGRNTTVMCAMSAAGNFIPPMFIFARQRMTPLLEKDGPAGALYTISKNGWINEELFVTWLKHFAAFAKPTQESPVLLIIDNHSSHISLQAFNFCKENFIIMLSIPPHSSHRTQPLDVSFYGPLKTAYKHECNRHMKSHLLSSITPYDVAGLFNKAYVQVANISKAESGFRATGIYPLNPNVFTEEDFLAASLMAQESEQITENQDPNIQNSDDVQCDDTALISGHKSPVAGPSNKDDCPEPVLAVNRNQKPVDEPRSPVSFAAIAITPTPGPSFKRGQRKRKQHATILTATPMKIILEDKEKKKVEKLKKTGKKVAKGKKPKKQKTHKRKILMSSSSNSDDGDQICDDDSDDDMNVDNENYDKCIICEEFGKNKELWYRCTLCGLWAHAICSGWDAPDGFICDLCVQK</sequence>
<dbReference type="CDD" id="cd15517">
    <property type="entry name" value="PHD_TCF19_like"/>
    <property type="match status" value="1"/>
</dbReference>
<feature type="compositionally biased region" description="Acidic residues" evidence="3">
    <location>
        <begin position="547"/>
        <end position="558"/>
    </location>
</feature>
<keyword evidence="5" id="KW-1185">Reference proteome</keyword>
<dbReference type="Gene3D" id="3.30.40.10">
    <property type="entry name" value="Zinc/RING finger domain, C3HC4 (zinc finger)"/>
    <property type="match status" value="1"/>
</dbReference>
<gene>
    <name evidence="6" type="primary">LOC118278159</name>
</gene>
<dbReference type="InterPro" id="IPR011011">
    <property type="entry name" value="Znf_FYVE_PHD"/>
</dbReference>
<feature type="domain" description="HTH psq-type" evidence="4">
    <location>
        <begin position="1"/>
        <end position="56"/>
    </location>
</feature>
<dbReference type="PROSITE" id="PS50960">
    <property type="entry name" value="HTH_PSQ"/>
    <property type="match status" value="1"/>
</dbReference>
<dbReference type="GeneID" id="118278159"/>
<dbReference type="PANTHER" id="PTHR19303:SF74">
    <property type="entry name" value="POGO TRANSPOSABLE ELEMENT WITH KRAB DOMAIN"/>
    <property type="match status" value="1"/>
</dbReference>
<proteinExistence type="predicted"/>
<dbReference type="InterPro" id="IPR009057">
    <property type="entry name" value="Homeodomain-like_sf"/>
</dbReference>
<dbReference type="InterPro" id="IPR036397">
    <property type="entry name" value="RNaseH_sf"/>
</dbReference>
<comment type="subcellular location">
    <subcellularLocation>
        <location evidence="1 2">Nucleus</location>
    </subcellularLocation>
</comment>
<evidence type="ECO:0000256" key="1">
    <source>
        <dbReference type="ARBA" id="ARBA00004123"/>
    </source>
</evidence>
<dbReference type="OrthoDB" id="8191755at2759"/>
<dbReference type="RefSeq" id="XP_035453147.2">
    <property type="nucleotide sequence ID" value="XM_035597254.2"/>
</dbReference>
<dbReference type="GO" id="GO:0003677">
    <property type="term" value="F:DNA binding"/>
    <property type="evidence" value="ECO:0007669"/>
    <property type="project" value="UniProtKB-UniRule"/>
</dbReference>
<dbReference type="InterPro" id="IPR007889">
    <property type="entry name" value="HTH_Psq"/>
</dbReference>
<dbReference type="Pfam" id="PF05225">
    <property type="entry name" value="HTH_psq"/>
    <property type="match status" value="1"/>
</dbReference>
<dbReference type="Pfam" id="PF03184">
    <property type="entry name" value="DDE_1"/>
    <property type="match status" value="1"/>
</dbReference>
<dbReference type="InterPro" id="IPR050863">
    <property type="entry name" value="CenT-Element_Derived"/>
</dbReference>
<feature type="compositionally biased region" description="Basic residues" evidence="3">
    <location>
        <begin position="516"/>
        <end position="538"/>
    </location>
</feature>
<dbReference type="AlphaFoldDB" id="A0A9R0DHA7"/>
<dbReference type="Gene3D" id="3.30.420.10">
    <property type="entry name" value="Ribonuclease H-like superfamily/Ribonuclease H"/>
    <property type="match status" value="1"/>
</dbReference>
<feature type="region of interest" description="Disordered" evidence="3">
    <location>
        <begin position="516"/>
        <end position="558"/>
    </location>
</feature>
<dbReference type="SUPFAM" id="SSF57903">
    <property type="entry name" value="FYVE/PHD zinc finger"/>
    <property type="match status" value="1"/>
</dbReference>
<dbReference type="InterPro" id="IPR013083">
    <property type="entry name" value="Znf_RING/FYVE/PHD"/>
</dbReference>
<feature type="DNA-binding region" description="H-T-H motif" evidence="2">
    <location>
        <begin position="32"/>
        <end position="52"/>
    </location>
</feature>
<evidence type="ECO:0000259" key="4">
    <source>
        <dbReference type="PROSITE" id="PS50960"/>
    </source>
</evidence>
<evidence type="ECO:0000313" key="5">
    <source>
        <dbReference type="Proteomes" id="UP000829999"/>
    </source>
</evidence>
<dbReference type="Gene3D" id="1.10.10.60">
    <property type="entry name" value="Homeodomain-like"/>
    <property type="match status" value="1"/>
</dbReference>
<feature type="region of interest" description="Disordered" evidence="3">
    <location>
        <begin position="472"/>
        <end position="494"/>
    </location>
</feature>
<evidence type="ECO:0000313" key="6">
    <source>
        <dbReference type="RefSeq" id="XP_035453147.2"/>
    </source>
</evidence>
<name>A0A9R0DHA7_SPOFR</name>
<accession>A0A9R0DHA7</accession>
<dbReference type="Proteomes" id="UP000829999">
    <property type="component" value="Unplaced"/>
</dbReference>
<evidence type="ECO:0000256" key="2">
    <source>
        <dbReference type="PROSITE-ProRule" id="PRU00320"/>
    </source>
</evidence>
<dbReference type="SUPFAM" id="SSF46689">
    <property type="entry name" value="Homeodomain-like"/>
    <property type="match status" value="1"/>
</dbReference>
<dbReference type="GO" id="GO:0005634">
    <property type="term" value="C:nucleus"/>
    <property type="evidence" value="ECO:0007669"/>
    <property type="project" value="UniProtKB-SubCell"/>
</dbReference>
<keyword evidence="2" id="KW-0238">DNA-binding</keyword>
<organism evidence="5 6">
    <name type="scientific">Spodoptera frugiperda</name>
    <name type="common">Fall armyworm</name>
    <dbReference type="NCBI Taxonomy" id="7108"/>
    <lineage>
        <taxon>Eukaryota</taxon>
        <taxon>Metazoa</taxon>
        <taxon>Ecdysozoa</taxon>
        <taxon>Arthropoda</taxon>
        <taxon>Hexapoda</taxon>
        <taxon>Insecta</taxon>
        <taxon>Pterygota</taxon>
        <taxon>Neoptera</taxon>
        <taxon>Endopterygota</taxon>
        <taxon>Lepidoptera</taxon>
        <taxon>Glossata</taxon>
        <taxon>Ditrysia</taxon>
        <taxon>Noctuoidea</taxon>
        <taxon>Noctuidae</taxon>
        <taxon>Amphipyrinae</taxon>
        <taxon>Spodoptera</taxon>
    </lineage>
</organism>
<protein>
    <submittedName>
        <fullName evidence="6">Jerky protein homolog-like</fullName>
    </submittedName>
</protein>